<organism evidence="1 2">
    <name type="scientific">Brachybacterium hainanense</name>
    <dbReference type="NCBI Taxonomy" id="1541174"/>
    <lineage>
        <taxon>Bacteria</taxon>
        <taxon>Bacillati</taxon>
        <taxon>Actinomycetota</taxon>
        <taxon>Actinomycetes</taxon>
        <taxon>Micrococcales</taxon>
        <taxon>Dermabacteraceae</taxon>
        <taxon>Brachybacterium</taxon>
    </lineage>
</organism>
<comment type="caution">
    <text evidence="1">The sequence shown here is derived from an EMBL/GenBank/DDBJ whole genome shotgun (WGS) entry which is preliminary data.</text>
</comment>
<gene>
    <name evidence="1" type="ORF">ACFFF6_14575</name>
</gene>
<protein>
    <submittedName>
        <fullName evidence="1">Uncharacterized protein</fullName>
    </submittedName>
</protein>
<name>A0ABV6RDX1_9MICO</name>
<accession>A0ABV6RDX1</accession>
<dbReference type="Proteomes" id="UP001589793">
    <property type="component" value="Unassembled WGS sequence"/>
</dbReference>
<proteinExistence type="predicted"/>
<evidence type="ECO:0000313" key="1">
    <source>
        <dbReference type="EMBL" id="MFC0675185.1"/>
    </source>
</evidence>
<dbReference type="RefSeq" id="WP_376981985.1">
    <property type="nucleotide sequence ID" value="NZ_JBHLSV010000020.1"/>
</dbReference>
<sequence>MTPSNIDVIIGTGRVPISHEVFTALLENSVVHGRAPYRKALKASSIHYSELVALARKAEIPHPLFFAPPELVQEQIRKKNEKLLQGVAPSTFTVSTRTAVELRDVELIVKDLLRKQNLARKHAPGLQRNRILGLLRQPRRTVREDAEALLDAIGLDRREIRESKTKEAALELIISRLEENQVLVSRSVRGFMPQLIEVRFSGMTVRDSKVPYIFLAGGDHLDFQEPTGRQIFTLVLMAVLVGRGIFEPVSFDAQSIAPAPGREYDIVGEVLMPETDLREISLRDLDDLKAVSDQFKVTPSAIAVRAMRLGRLSPEETRGHLDALETEFRAIPKNGPRHGPKPVNAIRKYSGRFLASSMLRAVDQGRLSPGDFCRVVCLNRIRPHDLDELRAALR</sequence>
<keyword evidence="2" id="KW-1185">Reference proteome</keyword>
<evidence type="ECO:0000313" key="2">
    <source>
        <dbReference type="Proteomes" id="UP001589793"/>
    </source>
</evidence>
<dbReference type="EMBL" id="JBHLSV010000020">
    <property type="protein sequence ID" value="MFC0675185.1"/>
    <property type="molecule type" value="Genomic_DNA"/>
</dbReference>
<reference evidence="1 2" key="1">
    <citation type="submission" date="2024-09" db="EMBL/GenBank/DDBJ databases">
        <authorList>
            <person name="Sun Q."/>
            <person name="Mori K."/>
        </authorList>
    </citation>
    <scope>NUCLEOTIDE SEQUENCE [LARGE SCALE GENOMIC DNA]</scope>
    <source>
        <strain evidence="1 2">CICC 10874</strain>
    </source>
</reference>